<organism evidence="2 3">
    <name type="scientific">Stenotrophomonas aracearum</name>
    <dbReference type="NCBI Taxonomy" id="3003272"/>
    <lineage>
        <taxon>Bacteria</taxon>
        <taxon>Pseudomonadati</taxon>
        <taxon>Pseudomonadota</taxon>
        <taxon>Gammaproteobacteria</taxon>
        <taxon>Lysobacterales</taxon>
        <taxon>Lysobacteraceae</taxon>
        <taxon>Stenotrophomonas</taxon>
    </lineage>
</organism>
<dbReference type="EMBL" id="CP115543">
    <property type="protein sequence ID" value="WNH50420.1"/>
    <property type="molecule type" value="Genomic_DNA"/>
</dbReference>
<evidence type="ECO:0000313" key="2">
    <source>
        <dbReference type="EMBL" id="WNH50420.1"/>
    </source>
</evidence>
<evidence type="ECO:0000313" key="3">
    <source>
        <dbReference type="Proteomes" id="UP001305421"/>
    </source>
</evidence>
<gene>
    <name evidence="2" type="ORF">PDM28_09075</name>
</gene>
<name>A0ABY9YIZ6_9GAMM</name>
<feature type="signal peptide" evidence="1">
    <location>
        <begin position="1"/>
        <end position="24"/>
    </location>
</feature>
<keyword evidence="3" id="KW-1185">Reference proteome</keyword>
<protein>
    <submittedName>
        <fullName evidence="2">DUF1120 domain-containing protein</fullName>
    </submittedName>
</protein>
<sequence>MKFSTTLLALAIASSAAIAPSAFAQSADLSVTGRIFPGACVVDLGNGGVADLGSIRLESLQADMTTVLDDVDLNMTIACQSAVRFALEGVDNSNDSSISPSQYGLGITAADEKIGSARLGLVDVTADGEAAKAMFSDDGGDNWIVHLFPDSVTIGKGSMLGFQVGQTGQGPSPIKDLQGTVKVRATIAPTSELTVTEDVPVQGNATINLAYL</sequence>
<evidence type="ECO:0000256" key="1">
    <source>
        <dbReference type="SAM" id="SignalP"/>
    </source>
</evidence>
<keyword evidence="1" id="KW-0732">Signal</keyword>
<feature type="chain" id="PRO_5045505837" evidence="1">
    <location>
        <begin position="25"/>
        <end position="212"/>
    </location>
</feature>
<reference evidence="2 3" key="1">
    <citation type="submission" date="2022-12" db="EMBL/GenBank/DDBJ databases">
        <title>Two new species, Stenotrophomonas aracearum and Stenotrophomonas oahuensis, isolated from Anthurium (Araceae family) in Hawaii.</title>
        <authorList>
            <person name="Chunag S.C."/>
            <person name="Dobhal S."/>
            <person name="Alvarez A."/>
            <person name="Arif M."/>
        </authorList>
    </citation>
    <scope>NUCLEOTIDE SEQUENCE [LARGE SCALE GENOMIC DNA]</scope>
    <source>
        <strain evidence="2 3">A5588</strain>
    </source>
</reference>
<dbReference type="Proteomes" id="UP001305421">
    <property type="component" value="Chromosome"/>
</dbReference>
<accession>A0ABY9YIZ6</accession>
<proteinExistence type="predicted"/>
<dbReference type="Pfam" id="PF06551">
    <property type="entry name" value="DUF1120"/>
    <property type="match status" value="1"/>
</dbReference>
<dbReference type="InterPro" id="IPR010546">
    <property type="entry name" value="DUF1120"/>
</dbReference>
<dbReference type="RefSeq" id="WP_311184527.1">
    <property type="nucleotide sequence ID" value="NZ_CP115543.1"/>
</dbReference>